<feature type="chain" id="PRO_5034917205" evidence="2">
    <location>
        <begin position="18"/>
        <end position="365"/>
    </location>
</feature>
<dbReference type="GeneID" id="59328557"/>
<proteinExistence type="predicted"/>
<accession>A0A8H6FCS7</accession>
<dbReference type="EMBL" id="JACCJB010000010">
    <property type="protein sequence ID" value="KAF6223296.1"/>
    <property type="molecule type" value="Genomic_DNA"/>
</dbReference>
<evidence type="ECO:0000313" key="3">
    <source>
        <dbReference type="EMBL" id="KAF6223296.1"/>
    </source>
</evidence>
<dbReference type="RefSeq" id="XP_037152513.1">
    <property type="nucleotide sequence ID" value="XM_037291078.1"/>
</dbReference>
<protein>
    <submittedName>
        <fullName evidence="3">Uncharacterized protein</fullName>
    </submittedName>
</protein>
<comment type="caution">
    <text evidence="3">The sequence shown here is derived from an EMBL/GenBank/DDBJ whole genome shotgun (WGS) entry which is preliminary data.</text>
</comment>
<organism evidence="3 4">
    <name type="scientific">Letharia lupina</name>
    <dbReference type="NCBI Taxonomy" id="560253"/>
    <lineage>
        <taxon>Eukaryota</taxon>
        <taxon>Fungi</taxon>
        <taxon>Dikarya</taxon>
        <taxon>Ascomycota</taxon>
        <taxon>Pezizomycotina</taxon>
        <taxon>Lecanoromycetes</taxon>
        <taxon>OSLEUM clade</taxon>
        <taxon>Lecanoromycetidae</taxon>
        <taxon>Lecanorales</taxon>
        <taxon>Lecanorineae</taxon>
        <taxon>Parmeliaceae</taxon>
        <taxon>Letharia</taxon>
    </lineage>
</organism>
<evidence type="ECO:0000256" key="2">
    <source>
        <dbReference type="SAM" id="SignalP"/>
    </source>
</evidence>
<sequence>MLLPITFLSALIALSTTLTVPTSPHIYRATQSNSSSFSPLPLLKPLPIKSDPTTSPNTLNLYSQANTTTPPPPPTIVIWPQLPFTTDTGRHLNLTIARLGPITSRTRRGELLNAISDLHHAVAAEGDPFEPISGVYARSSGIVWTVFACRGEVAMKRFQVAQVLSMVWILMEDYGPREVVGSEIVSAEGRGLASFVLRFLGGTDLKKLQRKMMREDRDADEETQLEFPKRYLSLLSLAFYRLVDYNEDIQWAMLVALKSVNVKARDLATAQALEAEGITVDSTMAQSWPAWKDDQPLKRKKGETTIAGDQARAAPHEEKEDVAPGDATDGQNKPDPSNGLDGLFDHDYGDHDGYDGSDFFDMEAH</sequence>
<dbReference type="Proteomes" id="UP000593566">
    <property type="component" value="Unassembled WGS sequence"/>
</dbReference>
<gene>
    <name evidence="3" type="ORF">HO133_000138</name>
</gene>
<dbReference type="AlphaFoldDB" id="A0A8H6FCS7"/>
<evidence type="ECO:0000313" key="4">
    <source>
        <dbReference type="Proteomes" id="UP000593566"/>
    </source>
</evidence>
<feature type="signal peptide" evidence="2">
    <location>
        <begin position="1"/>
        <end position="17"/>
    </location>
</feature>
<reference evidence="3 4" key="1">
    <citation type="journal article" date="2020" name="Genomics">
        <title>Complete, high-quality genomes from long-read metagenomic sequencing of two wolf lichen thalli reveals enigmatic genome architecture.</title>
        <authorList>
            <person name="McKenzie S.K."/>
            <person name="Walston R.F."/>
            <person name="Allen J.L."/>
        </authorList>
    </citation>
    <scope>NUCLEOTIDE SEQUENCE [LARGE SCALE GENOMIC DNA]</scope>
    <source>
        <strain evidence="3">WasteWater1</strain>
    </source>
</reference>
<keyword evidence="2" id="KW-0732">Signal</keyword>
<name>A0A8H6FCS7_9LECA</name>
<feature type="region of interest" description="Disordered" evidence="1">
    <location>
        <begin position="289"/>
        <end position="349"/>
    </location>
</feature>
<evidence type="ECO:0000256" key="1">
    <source>
        <dbReference type="SAM" id="MobiDB-lite"/>
    </source>
</evidence>
<keyword evidence="4" id="KW-1185">Reference proteome</keyword>